<evidence type="ECO:0000256" key="5">
    <source>
        <dbReference type="ARBA" id="ARBA00029447"/>
    </source>
</evidence>
<dbReference type="Gene3D" id="6.10.340.10">
    <property type="match status" value="1"/>
</dbReference>
<dbReference type="SUPFAM" id="SSF58104">
    <property type="entry name" value="Methyl-accepting chemotaxis protein (MCP) signaling domain"/>
    <property type="match status" value="1"/>
</dbReference>
<feature type="domain" description="HAMP" evidence="9">
    <location>
        <begin position="240"/>
        <end position="294"/>
    </location>
</feature>
<dbReference type="CDD" id="cd11386">
    <property type="entry name" value="MCP_signal"/>
    <property type="match status" value="1"/>
</dbReference>
<reference evidence="10 11" key="1">
    <citation type="submission" date="2017-11" db="EMBL/GenBank/DDBJ databases">
        <title>Bacillus camelliae sp. nov., isolated from pu'er tea.</title>
        <authorList>
            <person name="Niu L."/>
        </authorList>
    </citation>
    <scope>NUCLEOTIDE SEQUENCE [LARGE SCALE GENOMIC DNA]</scope>
    <source>
        <strain evidence="10 11">7578-1</strain>
    </source>
</reference>
<dbReference type="SMART" id="SM00283">
    <property type="entry name" value="MA"/>
    <property type="match status" value="1"/>
</dbReference>
<comment type="subcellular location">
    <subcellularLocation>
        <location evidence="1">Cell membrane</location>
    </subcellularLocation>
</comment>
<evidence type="ECO:0000259" key="9">
    <source>
        <dbReference type="PROSITE" id="PS50885"/>
    </source>
</evidence>
<evidence type="ECO:0000256" key="3">
    <source>
        <dbReference type="ARBA" id="ARBA00023136"/>
    </source>
</evidence>
<evidence type="ECO:0000259" key="8">
    <source>
        <dbReference type="PROSITE" id="PS50111"/>
    </source>
</evidence>
<dbReference type="PROSITE" id="PS50885">
    <property type="entry name" value="HAMP"/>
    <property type="match status" value="1"/>
</dbReference>
<evidence type="ECO:0000313" key="10">
    <source>
        <dbReference type="EMBL" id="PKR85828.1"/>
    </source>
</evidence>
<evidence type="ECO:0000256" key="1">
    <source>
        <dbReference type="ARBA" id="ARBA00004236"/>
    </source>
</evidence>
<sequence>MGKKDRNIPKLKKPKKIKVQKERIPKQRKISFSYLQTIRGKITISFGILTILLLVLTITSYMNMNKLENEINRVMGHDLVIQKKIQGVLQSAYKMESAERGYAITGDKSFLDPYYTNKDSIDKTIKDLKSLVKGDKTSLNKLGAIEESYYYWTGSIDNVIQARQFQSENDARDLIKDANGKNYMGKMEADIQAFDNGQTKSSQARIDSLHTMVKIMEAVSILLSLLAVLLTIILSIALSRGIKSNVKKISKSILEIANAGGDLTKRIQVKSNDELSGLAKDTNILIDGIARLVKDVAKMAENVSVSSEELLASAEETARTIMSIAETSSEIATGSEKTTTQMNQSLEKMNALNEVVEVLGELADRVKVAALNMEASAKTGEESVKEASVKIMSIEETIANTSSTVESLGKKSDEITKIINTITGIAGQTNLLALNAAIEAARAGEHGRGFAVVADEVRKLAEQSQNAAKEVATIVHSIQNEVNTVIEQNNEGVQAVISGVEISNETTQSLQKILNHTNDTTEVIGEMVTQIKRTLLLSREVSNAFAAVGQIAEITASHTETTAAASEEGSAAMEEVTASASELSKQAENLRQLVSNFKM</sequence>
<dbReference type="RefSeq" id="WP_101353200.1">
    <property type="nucleotide sequence ID" value="NZ_PIQO01000003.1"/>
</dbReference>
<keyword evidence="4 6" id="KW-0807">Transducer</keyword>
<evidence type="ECO:0000313" key="11">
    <source>
        <dbReference type="Proteomes" id="UP000233440"/>
    </source>
</evidence>
<dbReference type="Pfam" id="PF05227">
    <property type="entry name" value="CHASE3"/>
    <property type="match status" value="1"/>
</dbReference>
<gene>
    <name evidence="10" type="ORF">CWO92_05480</name>
</gene>
<name>A0A2N3LMI1_9BACI</name>
<dbReference type="Proteomes" id="UP000233440">
    <property type="component" value="Unassembled WGS sequence"/>
</dbReference>
<keyword evidence="7" id="KW-1133">Transmembrane helix</keyword>
<organism evidence="10 11">
    <name type="scientific">Heyndrickxia camelliae</name>
    <dbReference type="NCBI Taxonomy" id="1707093"/>
    <lineage>
        <taxon>Bacteria</taxon>
        <taxon>Bacillati</taxon>
        <taxon>Bacillota</taxon>
        <taxon>Bacilli</taxon>
        <taxon>Bacillales</taxon>
        <taxon>Bacillaceae</taxon>
        <taxon>Heyndrickxia</taxon>
    </lineage>
</organism>
<evidence type="ECO:0000256" key="4">
    <source>
        <dbReference type="ARBA" id="ARBA00023224"/>
    </source>
</evidence>
<dbReference type="GO" id="GO:0007165">
    <property type="term" value="P:signal transduction"/>
    <property type="evidence" value="ECO:0007669"/>
    <property type="project" value="UniProtKB-KW"/>
</dbReference>
<dbReference type="InterPro" id="IPR007891">
    <property type="entry name" value="CHASE3"/>
</dbReference>
<dbReference type="CDD" id="cd06225">
    <property type="entry name" value="HAMP"/>
    <property type="match status" value="1"/>
</dbReference>
<proteinExistence type="inferred from homology"/>
<dbReference type="PANTHER" id="PTHR32089:SF112">
    <property type="entry name" value="LYSOZYME-LIKE PROTEIN-RELATED"/>
    <property type="match status" value="1"/>
</dbReference>
<dbReference type="GO" id="GO:0005886">
    <property type="term" value="C:plasma membrane"/>
    <property type="evidence" value="ECO:0007669"/>
    <property type="project" value="UniProtKB-SubCell"/>
</dbReference>
<evidence type="ECO:0000256" key="2">
    <source>
        <dbReference type="ARBA" id="ARBA00022475"/>
    </source>
</evidence>
<dbReference type="Gene3D" id="1.10.287.950">
    <property type="entry name" value="Methyl-accepting chemotaxis protein"/>
    <property type="match status" value="1"/>
</dbReference>
<comment type="similarity">
    <text evidence="5">Belongs to the methyl-accepting chemotaxis (MCP) protein family.</text>
</comment>
<evidence type="ECO:0000256" key="6">
    <source>
        <dbReference type="PROSITE-ProRule" id="PRU00284"/>
    </source>
</evidence>
<dbReference type="InterPro" id="IPR004089">
    <property type="entry name" value="MCPsignal_dom"/>
</dbReference>
<dbReference type="Pfam" id="PF00015">
    <property type="entry name" value="MCPsignal"/>
    <property type="match status" value="1"/>
</dbReference>
<accession>A0A2N3LMI1</accession>
<feature type="transmembrane region" description="Helical" evidence="7">
    <location>
        <begin position="42"/>
        <end position="62"/>
    </location>
</feature>
<keyword evidence="7" id="KW-0812">Transmembrane</keyword>
<dbReference type="CDD" id="cd19410">
    <property type="entry name" value="HK9-like_sensor"/>
    <property type="match status" value="1"/>
</dbReference>
<dbReference type="PANTHER" id="PTHR32089">
    <property type="entry name" value="METHYL-ACCEPTING CHEMOTAXIS PROTEIN MCPB"/>
    <property type="match status" value="1"/>
</dbReference>
<keyword evidence="3 7" id="KW-0472">Membrane</keyword>
<dbReference type="PROSITE" id="PS50111">
    <property type="entry name" value="CHEMOTAXIS_TRANSDUC_2"/>
    <property type="match status" value="1"/>
</dbReference>
<dbReference type="AlphaFoldDB" id="A0A2N3LMI1"/>
<evidence type="ECO:0000256" key="7">
    <source>
        <dbReference type="SAM" id="Phobius"/>
    </source>
</evidence>
<dbReference type="OrthoDB" id="2443859at2"/>
<feature type="domain" description="Methyl-accepting transducer" evidence="8">
    <location>
        <begin position="313"/>
        <end position="584"/>
    </location>
</feature>
<feature type="transmembrane region" description="Helical" evidence="7">
    <location>
        <begin position="218"/>
        <end position="238"/>
    </location>
</feature>
<dbReference type="EMBL" id="PIQO01000003">
    <property type="protein sequence ID" value="PKR85828.1"/>
    <property type="molecule type" value="Genomic_DNA"/>
</dbReference>
<keyword evidence="2" id="KW-1003">Cell membrane</keyword>
<keyword evidence="11" id="KW-1185">Reference proteome</keyword>
<protein>
    <submittedName>
        <fullName evidence="10">Chemotaxis protein</fullName>
    </submittedName>
</protein>
<dbReference type="InterPro" id="IPR003660">
    <property type="entry name" value="HAMP_dom"/>
</dbReference>
<comment type="caution">
    <text evidence="10">The sequence shown here is derived from an EMBL/GenBank/DDBJ whole genome shotgun (WGS) entry which is preliminary data.</text>
</comment>